<sequence>MLVVAGAGSGKTRVLVHRIAWLIDVEGVSPHGILAVTFTNKAASEMRLRIEEILNMSARAMWVGTFHGLAHRLLRMHWQEARLPQNFQILDSDDQLRLVKRVMRSMDIDEQKWPARQAVWFINGQKDEGKRAKDVPASDDLFQITHKRIYQSYEEVCDQGGLVDFAELLLRSHELWLNNKDLLAHYQGRFSHVLVDEFQDTNTIQYAWLRVLAGKAAHVMAVGDDDQSIYGWRGAKIENIHKYSADFEDVTTVRLEQNYRSTQNILDAANGLIQRNTDRLGKQLWSDGPVGEPIRVYSGYNDLDEARFIVETTQQWLEEGGSADEVAVLYRSNAQSRVIEEAMLRANIAYQIYGGQRFFERAEIKNALAYMRLMEDPHSDTAFERVVNTPPRGIGEKSIEAVRQYARDHRVSLWQACKEGIASGAFKGRVQTTLGGFIALINDMSDAVATMPMHELADHCIDASGLMTYHRQERGERGLARKENLEELVSACRQFSGETLFPLADSDQAEVSELKEFLDQVALDAGDRQSQQGPCVQMMTLHSAKGLEFPLVFLGGMEEGLFPHRMSAEEPGRLEEERRLAYVGITRAMTQLYLTYAESRRLHGQDSYNRPSRFLMEIPQHLIAEVRMNGAVQRPYGTPSSTGSSSLFQETHELGFRMGQRVAHGKYGEGVILQIEGGGDRAKIEVNFPEVGAAANTQKVYRWKLITTWPKNLPGLGMAPERMAENLRVMSNGRLDIKVYGAGELVGAFEVFDAVSQGTAEMGHGAAYYWRGKIPIAAMFATVPFGMNAQEMNGWLHYGGGLELWRELYEPFNLYPIAAGNSGVQMAGWFNKEINSVADLQGLKMRIPGLGGEVLKRAGGVPVSLPGNEVFTNLQTGVIDATEWVGPYNDLALALHTVAKYYYYPGWHEPGPTLEAIINKDAWNSLPPDLQAMIETASRAINEDMLSEFTARNNSALQTLINEHGVELRALPDDVIAALRAAAKDVVAEAADENELSRRIYDSYTGFLEDVRAYHEISEKAYLNMR</sequence>
<dbReference type="InterPro" id="IPR027417">
    <property type="entry name" value="P-loop_NTPase"/>
</dbReference>
<feature type="domain" description="UvrD-like helicase ATP-binding" evidence="13">
    <location>
        <begin position="1"/>
        <end position="262"/>
    </location>
</feature>
<dbReference type="GO" id="GO:0043138">
    <property type="term" value="F:3'-5' DNA helicase activity"/>
    <property type="evidence" value="ECO:0007669"/>
    <property type="project" value="UniProtKB-EC"/>
</dbReference>
<dbReference type="Pfam" id="PF13361">
    <property type="entry name" value="UvrD_C"/>
    <property type="match status" value="1"/>
</dbReference>
<evidence type="ECO:0000256" key="6">
    <source>
        <dbReference type="ARBA" id="ARBA00022840"/>
    </source>
</evidence>
<protein>
    <recommendedName>
        <fullName evidence="10">DNA 3'-5' helicase</fullName>
        <ecNumber evidence="10">5.6.2.4</ecNumber>
    </recommendedName>
</protein>
<reference evidence="15" key="1">
    <citation type="submission" date="2021-02" db="EMBL/GenBank/DDBJ databases">
        <authorList>
            <person name="Dougan E. K."/>
            <person name="Rhodes N."/>
            <person name="Thang M."/>
            <person name="Chan C."/>
        </authorList>
    </citation>
    <scope>NUCLEOTIDE SEQUENCE</scope>
</reference>
<evidence type="ECO:0000256" key="11">
    <source>
        <dbReference type="ARBA" id="ARBA00048988"/>
    </source>
</evidence>
<dbReference type="Gene3D" id="3.40.50.300">
    <property type="entry name" value="P-loop containing nucleotide triphosphate hydrolases"/>
    <property type="match status" value="2"/>
</dbReference>
<keyword evidence="2" id="KW-0732">Signal</keyword>
<accession>A0A812S1D9</accession>
<evidence type="ECO:0000256" key="5">
    <source>
        <dbReference type="ARBA" id="ARBA00022806"/>
    </source>
</evidence>
<keyword evidence="5 12" id="KW-0347">Helicase</keyword>
<dbReference type="SUPFAM" id="SSF52540">
    <property type="entry name" value="P-loop containing nucleoside triphosphate hydrolases"/>
    <property type="match status" value="1"/>
</dbReference>
<dbReference type="AlphaFoldDB" id="A0A812S1D9"/>
<dbReference type="PANTHER" id="PTHR11070:SF2">
    <property type="entry name" value="ATP-DEPENDENT DNA HELICASE SRS2"/>
    <property type="match status" value="1"/>
</dbReference>
<evidence type="ECO:0000256" key="1">
    <source>
        <dbReference type="ARBA" id="ARBA00009922"/>
    </source>
</evidence>
<comment type="catalytic activity">
    <reaction evidence="11">
        <text>ATP + H2O = ADP + phosphate + H(+)</text>
        <dbReference type="Rhea" id="RHEA:13065"/>
        <dbReference type="ChEBI" id="CHEBI:15377"/>
        <dbReference type="ChEBI" id="CHEBI:15378"/>
        <dbReference type="ChEBI" id="CHEBI:30616"/>
        <dbReference type="ChEBI" id="CHEBI:43474"/>
        <dbReference type="ChEBI" id="CHEBI:456216"/>
        <dbReference type="EC" id="5.6.2.4"/>
    </reaction>
</comment>
<name>A0A812S1D9_SYMPI</name>
<keyword evidence="3 12" id="KW-0547">Nucleotide-binding</keyword>
<dbReference type="Gene3D" id="1.10.486.10">
    <property type="entry name" value="PCRA, domain 4"/>
    <property type="match status" value="1"/>
</dbReference>
<keyword evidence="7" id="KW-0238">DNA-binding</keyword>
<dbReference type="PANTHER" id="PTHR11070">
    <property type="entry name" value="UVRD / RECB / PCRA DNA HELICASE FAMILY MEMBER"/>
    <property type="match status" value="1"/>
</dbReference>
<dbReference type="GO" id="GO:0005829">
    <property type="term" value="C:cytosol"/>
    <property type="evidence" value="ECO:0007669"/>
    <property type="project" value="TreeGrafter"/>
</dbReference>
<dbReference type="GO" id="GO:0033202">
    <property type="term" value="C:DNA helicase complex"/>
    <property type="evidence" value="ECO:0007669"/>
    <property type="project" value="TreeGrafter"/>
</dbReference>
<evidence type="ECO:0000313" key="15">
    <source>
        <dbReference type="EMBL" id="CAE7459660.1"/>
    </source>
</evidence>
<evidence type="ECO:0000256" key="9">
    <source>
        <dbReference type="ARBA" id="ARBA00034617"/>
    </source>
</evidence>
<dbReference type="CDD" id="cd13604">
    <property type="entry name" value="PBP2_TRAP_ketoacid_lactate_like"/>
    <property type="match status" value="1"/>
</dbReference>
<comment type="catalytic activity">
    <reaction evidence="9">
        <text>Couples ATP hydrolysis with the unwinding of duplex DNA by translocating in the 3'-5' direction.</text>
        <dbReference type="EC" id="5.6.2.4"/>
    </reaction>
</comment>
<dbReference type="Gene3D" id="3.40.190.10">
    <property type="entry name" value="Periplasmic binding protein-like II"/>
    <property type="match status" value="1"/>
</dbReference>
<dbReference type="GO" id="GO:0016787">
    <property type="term" value="F:hydrolase activity"/>
    <property type="evidence" value="ECO:0007669"/>
    <property type="project" value="UniProtKB-UniRule"/>
</dbReference>
<comment type="similarity">
    <text evidence="1">Belongs to the helicase family. UvrD subfamily.</text>
</comment>
<dbReference type="EMBL" id="CAJNIZ010022223">
    <property type="protein sequence ID" value="CAE7459660.1"/>
    <property type="molecule type" value="Genomic_DNA"/>
</dbReference>
<evidence type="ECO:0000256" key="2">
    <source>
        <dbReference type="ARBA" id="ARBA00022729"/>
    </source>
</evidence>
<dbReference type="InterPro" id="IPR018389">
    <property type="entry name" value="DctP_fam"/>
</dbReference>
<keyword evidence="8" id="KW-0413">Isomerase</keyword>
<dbReference type="Proteomes" id="UP000649617">
    <property type="component" value="Unassembled WGS sequence"/>
</dbReference>
<dbReference type="GO" id="GO:0005524">
    <property type="term" value="F:ATP binding"/>
    <property type="evidence" value="ECO:0007669"/>
    <property type="project" value="UniProtKB-UniRule"/>
</dbReference>
<evidence type="ECO:0000256" key="3">
    <source>
        <dbReference type="ARBA" id="ARBA00022741"/>
    </source>
</evidence>
<organism evidence="15 16">
    <name type="scientific">Symbiodinium pilosum</name>
    <name type="common">Dinoflagellate</name>
    <dbReference type="NCBI Taxonomy" id="2952"/>
    <lineage>
        <taxon>Eukaryota</taxon>
        <taxon>Sar</taxon>
        <taxon>Alveolata</taxon>
        <taxon>Dinophyceae</taxon>
        <taxon>Suessiales</taxon>
        <taxon>Symbiodiniaceae</taxon>
        <taxon>Symbiodinium</taxon>
    </lineage>
</organism>
<dbReference type="Gene3D" id="3.40.190.170">
    <property type="entry name" value="Bacterial extracellular solute-binding protein, family 7"/>
    <property type="match status" value="1"/>
</dbReference>
<dbReference type="InterPro" id="IPR000212">
    <property type="entry name" value="DNA_helicase_UvrD/REP"/>
</dbReference>
<proteinExistence type="inferred from homology"/>
<dbReference type="FunFam" id="1.10.10.160:FF:000001">
    <property type="entry name" value="ATP-dependent DNA helicase"/>
    <property type="match status" value="1"/>
</dbReference>
<dbReference type="InterPro" id="IPR013986">
    <property type="entry name" value="DExx_box_DNA_helicase_dom_sf"/>
</dbReference>
<dbReference type="GO" id="GO:0003677">
    <property type="term" value="F:DNA binding"/>
    <property type="evidence" value="ECO:0007669"/>
    <property type="project" value="UniProtKB-KW"/>
</dbReference>
<evidence type="ECO:0000256" key="8">
    <source>
        <dbReference type="ARBA" id="ARBA00023235"/>
    </source>
</evidence>
<comment type="caution">
    <text evidence="15">The sequence shown here is derived from an EMBL/GenBank/DDBJ whole genome shotgun (WGS) entry which is preliminary data.</text>
</comment>
<keyword evidence="16" id="KW-1185">Reference proteome</keyword>
<keyword evidence="4 12" id="KW-0378">Hydrolase</keyword>
<dbReference type="PROSITE" id="PS51198">
    <property type="entry name" value="UVRD_HELICASE_ATP_BIND"/>
    <property type="match status" value="1"/>
</dbReference>
<dbReference type="GO" id="GO:0000725">
    <property type="term" value="P:recombinational repair"/>
    <property type="evidence" value="ECO:0007669"/>
    <property type="project" value="TreeGrafter"/>
</dbReference>
<feature type="domain" description="UvrD-like helicase C-terminal" evidence="14">
    <location>
        <begin position="263"/>
        <end position="546"/>
    </location>
</feature>
<gene>
    <name evidence="15" type="primary">uvrD</name>
    <name evidence="15" type="ORF">SPIL2461_LOCUS11431</name>
</gene>
<dbReference type="GO" id="GO:0055085">
    <property type="term" value="P:transmembrane transport"/>
    <property type="evidence" value="ECO:0007669"/>
    <property type="project" value="InterPro"/>
</dbReference>
<feature type="binding site" evidence="12">
    <location>
        <begin position="5"/>
        <end position="12"/>
    </location>
    <ligand>
        <name>ATP</name>
        <dbReference type="ChEBI" id="CHEBI:30616"/>
    </ligand>
</feature>
<dbReference type="Gene3D" id="1.10.10.160">
    <property type="match status" value="1"/>
</dbReference>
<evidence type="ECO:0000256" key="10">
    <source>
        <dbReference type="ARBA" id="ARBA00034808"/>
    </source>
</evidence>
<evidence type="ECO:0000256" key="7">
    <source>
        <dbReference type="ARBA" id="ARBA00023125"/>
    </source>
</evidence>
<dbReference type="EC" id="5.6.2.4" evidence="10"/>
<dbReference type="Pfam" id="PF21196">
    <property type="entry name" value="PcrA_UvrD_tudor"/>
    <property type="match status" value="1"/>
</dbReference>
<evidence type="ECO:0000259" key="14">
    <source>
        <dbReference type="PROSITE" id="PS51217"/>
    </source>
</evidence>
<dbReference type="OrthoDB" id="430542at2759"/>
<dbReference type="CDD" id="cd17932">
    <property type="entry name" value="DEXQc_UvrD"/>
    <property type="match status" value="1"/>
</dbReference>
<dbReference type="CDD" id="cd18807">
    <property type="entry name" value="SF1_C_UvrD"/>
    <property type="match status" value="1"/>
</dbReference>
<evidence type="ECO:0000259" key="13">
    <source>
        <dbReference type="PROSITE" id="PS51198"/>
    </source>
</evidence>
<evidence type="ECO:0000313" key="16">
    <source>
        <dbReference type="Proteomes" id="UP000649617"/>
    </source>
</evidence>
<dbReference type="NCBIfam" id="NF008743">
    <property type="entry name" value="PRK11773.1"/>
    <property type="match status" value="1"/>
</dbReference>
<evidence type="ECO:0000256" key="12">
    <source>
        <dbReference type="PROSITE-ProRule" id="PRU00560"/>
    </source>
</evidence>
<dbReference type="Pfam" id="PF00580">
    <property type="entry name" value="UvrD-helicase"/>
    <property type="match status" value="1"/>
</dbReference>
<dbReference type="InterPro" id="IPR014017">
    <property type="entry name" value="DNA_helicase_UvrD-like_C"/>
</dbReference>
<dbReference type="InterPro" id="IPR038404">
    <property type="entry name" value="TRAP_DctP_sf"/>
</dbReference>
<dbReference type="NCBIfam" id="NF037995">
    <property type="entry name" value="TRAP_S1"/>
    <property type="match status" value="1"/>
</dbReference>
<dbReference type="PROSITE" id="PS51217">
    <property type="entry name" value="UVRD_HELICASE_CTER"/>
    <property type="match status" value="1"/>
</dbReference>
<keyword evidence="6 12" id="KW-0067">ATP-binding</keyword>
<evidence type="ECO:0000256" key="4">
    <source>
        <dbReference type="ARBA" id="ARBA00022801"/>
    </source>
</evidence>
<dbReference type="Pfam" id="PF03480">
    <property type="entry name" value="DctP"/>
    <property type="match status" value="1"/>
</dbReference>
<dbReference type="InterPro" id="IPR014016">
    <property type="entry name" value="UvrD-like_ATP-bd"/>
</dbReference>